<proteinExistence type="predicted"/>
<dbReference type="GO" id="GO:0008270">
    <property type="term" value="F:zinc ion binding"/>
    <property type="evidence" value="ECO:0007669"/>
    <property type="project" value="UniProtKB-KW"/>
</dbReference>
<evidence type="ECO:0000256" key="1">
    <source>
        <dbReference type="PROSITE-ProRule" id="PRU00047"/>
    </source>
</evidence>
<dbReference type="EMBL" id="CAJRST010037889">
    <property type="protein sequence ID" value="CAG6009710.1"/>
    <property type="molecule type" value="Genomic_DNA"/>
</dbReference>
<sequence>MSSGGVHQAAREAGLRNCVRFVWKETAVGGRDWFVKTVLIDGLKVDPGQVFCLQWNPSDNCYDVTLHSQVMYDRLLMTCKAKAESVPSSLFKVEPLGQRNVRVITVHMYNPYVGDSSESSLERILRVGMAFDTLLPIFHSEGKGVFCFARVNRVFVGSVALSAGCTVSSGNRCRNCGGEGHGAASCSQQKTCNGCGKTGHLFRVCPSRGCTYAAVAGESLGPSLGPLVEELQEVQGVEGDLPAGKAATAAEADPGAEPFRLMGPRTRWNNYRAIWNSRQSLVGQGRRRKWMWAGQHAETQPNGAPLSLSGRYDIFTGDSGEGVSSGPVAVKAGPVEGSNMVTLEDGSGVESRPVELGLASPLSPTHSFLEAGSPSSVAYLQELGSYGPDGSLGVEAEGTVGETERG</sequence>
<dbReference type="GO" id="GO:0003723">
    <property type="term" value="F:RNA binding"/>
    <property type="evidence" value="ECO:0007669"/>
    <property type="project" value="InterPro"/>
</dbReference>
<dbReference type="PANTHER" id="PTHR22639">
    <property type="entry name" value="GAG-RELATED PROTEIN"/>
    <property type="match status" value="1"/>
</dbReference>
<gene>
    <name evidence="4" type="ORF">MMEN_LOCUS18961</name>
</gene>
<dbReference type="InterPro" id="IPR057810">
    <property type="entry name" value="RBD_ZCCHC3_1st"/>
</dbReference>
<keyword evidence="1" id="KW-0863">Zinc-finger</keyword>
<evidence type="ECO:0000259" key="3">
    <source>
        <dbReference type="PROSITE" id="PS50158"/>
    </source>
</evidence>
<reference evidence="4" key="1">
    <citation type="submission" date="2021-05" db="EMBL/GenBank/DDBJ databases">
        <authorList>
            <person name="Tigano A."/>
        </authorList>
    </citation>
    <scope>NUCLEOTIDE SEQUENCE</scope>
</reference>
<dbReference type="OrthoDB" id="8952792at2759"/>
<evidence type="ECO:0000256" key="2">
    <source>
        <dbReference type="SAM" id="MobiDB-lite"/>
    </source>
</evidence>
<feature type="domain" description="CCHC-type" evidence="3">
    <location>
        <begin position="192"/>
        <end position="207"/>
    </location>
</feature>
<dbReference type="InterPro" id="IPR042509">
    <property type="entry name" value="ZCCHC3"/>
</dbReference>
<dbReference type="PROSITE" id="PS50158">
    <property type="entry name" value="ZF_CCHC"/>
    <property type="match status" value="2"/>
</dbReference>
<keyword evidence="5" id="KW-1185">Reference proteome</keyword>
<keyword evidence="1" id="KW-0862">Zinc</keyword>
<feature type="domain" description="CCHC-type" evidence="3">
    <location>
        <begin position="172"/>
        <end position="188"/>
    </location>
</feature>
<dbReference type="GO" id="GO:0002218">
    <property type="term" value="P:activation of innate immune response"/>
    <property type="evidence" value="ECO:0007669"/>
    <property type="project" value="InterPro"/>
</dbReference>
<dbReference type="SUPFAM" id="SSF57756">
    <property type="entry name" value="Retrovirus zinc finger-like domains"/>
    <property type="match status" value="1"/>
</dbReference>
<name>A0A8S4BME3_9TELE</name>
<dbReference type="PANTHER" id="PTHR22639:SF3">
    <property type="entry name" value="ZINC FINGER CCHC DOMAIN-CONTAINING PROTEIN 3"/>
    <property type="match status" value="1"/>
</dbReference>
<feature type="compositionally biased region" description="Low complexity" evidence="2">
    <location>
        <begin position="393"/>
        <end position="406"/>
    </location>
</feature>
<dbReference type="Proteomes" id="UP000677803">
    <property type="component" value="Unassembled WGS sequence"/>
</dbReference>
<dbReference type="AlphaFoldDB" id="A0A8S4BME3"/>
<evidence type="ECO:0000313" key="4">
    <source>
        <dbReference type="EMBL" id="CAG6009710.1"/>
    </source>
</evidence>
<dbReference type="Pfam" id="PF23057">
    <property type="entry name" value="RBD_ZCCHC3_1st"/>
    <property type="match status" value="1"/>
</dbReference>
<protein>
    <submittedName>
        <fullName evidence="4">(Atlantic silverside) hypothetical protein</fullName>
    </submittedName>
</protein>
<dbReference type="Gene3D" id="4.10.60.10">
    <property type="entry name" value="Zinc finger, CCHC-type"/>
    <property type="match status" value="1"/>
</dbReference>
<keyword evidence="1" id="KW-0479">Metal-binding</keyword>
<evidence type="ECO:0000313" key="5">
    <source>
        <dbReference type="Proteomes" id="UP000677803"/>
    </source>
</evidence>
<accession>A0A8S4BME3</accession>
<feature type="region of interest" description="Disordered" evidence="2">
    <location>
        <begin position="384"/>
        <end position="406"/>
    </location>
</feature>
<dbReference type="GO" id="GO:0003690">
    <property type="term" value="F:double-stranded DNA binding"/>
    <property type="evidence" value="ECO:0007669"/>
    <property type="project" value="InterPro"/>
</dbReference>
<dbReference type="InterPro" id="IPR036875">
    <property type="entry name" value="Znf_CCHC_sf"/>
</dbReference>
<organism evidence="4 5">
    <name type="scientific">Menidia menidia</name>
    <name type="common">Atlantic silverside</name>
    <dbReference type="NCBI Taxonomy" id="238744"/>
    <lineage>
        <taxon>Eukaryota</taxon>
        <taxon>Metazoa</taxon>
        <taxon>Chordata</taxon>
        <taxon>Craniata</taxon>
        <taxon>Vertebrata</taxon>
        <taxon>Euteleostomi</taxon>
        <taxon>Actinopterygii</taxon>
        <taxon>Neopterygii</taxon>
        <taxon>Teleostei</taxon>
        <taxon>Neoteleostei</taxon>
        <taxon>Acanthomorphata</taxon>
        <taxon>Ovalentaria</taxon>
        <taxon>Atherinomorphae</taxon>
        <taxon>Atheriniformes</taxon>
        <taxon>Atherinopsidae</taxon>
        <taxon>Menidiinae</taxon>
        <taxon>Menidia</taxon>
    </lineage>
</organism>
<comment type="caution">
    <text evidence="4">The sequence shown here is derived from an EMBL/GenBank/DDBJ whole genome shotgun (WGS) entry which is preliminary data.</text>
</comment>
<dbReference type="SMART" id="SM00343">
    <property type="entry name" value="ZnF_C2HC"/>
    <property type="match status" value="2"/>
</dbReference>
<dbReference type="InterPro" id="IPR001878">
    <property type="entry name" value="Znf_CCHC"/>
</dbReference>